<protein>
    <submittedName>
        <fullName evidence="2">Uncharacterized protein</fullName>
    </submittedName>
</protein>
<reference evidence="2 3" key="2">
    <citation type="journal article" date="2019" name="G3 (Bethesda)">
        <title>Hybrid Assembly of the Genome of the Entomopathogenic Nematode Steinernema carpocapsae Identifies the X-Chromosome.</title>
        <authorList>
            <person name="Serra L."/>
            <person name="Macchietto M."/>
            <person name="Macias-Munoz A."/>
            <person name="McGill C.J."/>
            <person name="Rodriguez I.M."/>
            <person name="Rodriguez B."/>
            <person name="Murad R."/>
            <person name="Mortazavi A."/>
        </authorList>
    </citation>
    <scope>NUCLEOTIDE SEQUENCE [LARGE SCALE GENOMIC DNA]</scope>
    <source>
        <strain evidence="2 3">ALL</strain>
    </source>
</reference>
<dbReference type="Proteomes" id="UP000298663">
    <property type="component" value="Unassembled WGS sequence"/>
</dbReference>
<dbReference type="AlphaFoldDB" id="A0A4U5MIA0"/>
<feature type="compositionally biased region" description="Basic residues" evidence="1">
    <location>
        <begin position="174"/>
        <end position="184"/>
    </location>
</feature>
<evidence type="ECO:0000313" key="2">
    <source>
        <dbReference type="EMBL" id="TKR69084.1"/>
    </source>
</evidence>
<organism evidence="2 3">
    <name type="scientific">Steinernema carpocapsae</name>
    <name type="common">Entomopathogenic nematode</name>
    <dbReference type="NCBI Taxonomy" id="34508"/>
    <lineage>
        <taxon>Eukaryota</taxon>
        <taxon>Metazoa</taxon>
        <taxon>Ecdysozoa</taxon>
        <taxon>Nematoda</taxon>
        <taxon>Chromadorea</taxon>
        <taxon>Rhabditida</taxon>
        <taxon>Tylenchina</taxon>
        <taxon>Panagrolaimomorpha</taxon>
        <taxon>Strongyloidoidea</taxon>
        <taxon>Steinernematidae</taxon>
        <taxon>Steinernema</taxon>
    </lineage>
</organism>
<accession>A0A4U5MIA0</accession>
<gene>
    <name evidence="2" type="ORF">L596_021284</name>
</gene>
<comment type="caution">
    <text evidence="2">The sequence shown here is derived from an EMBL/GenBank/DDBJ whole genome shotgun (WGS) entry which is preliminary data.</text>
</comment>
<evidence type="ECO:0000313" key="3">
    <source>
        <dbReference type="Proteomes" id="UP000298663"/>
    </source>
</evidence>
<evidence type="ECO:0000256" key="1">
    <source>
        <dbReference type="SAM" id="MobiDB-lite"/>
    </source>
</evidence>
<name>A0A4U5MIA0_STECR</name>
<proteinExistence type="predicted"/>
<reference evidence="2 3" key="1">
    <citation type="journal article" date="2015" name="Genome Biol.">
        <title>Comparative genomics of Steinernema reveals deeply conserved gene regulatory networks.</title>
        <authorList>
            <person name="Dillman A.R."/>
            <person name="Macchietto M."/>
            <person name="Porter C.F."/>
            <person name="Rogers A."/>
            <person name="Williams B."/>
            <person name="Antoshechkin I."/>
            <person name="Lee M.M."/>
            <person name="Goodwin Z."/>
            <person name="Lu X."/>
            <person name="Lewis E.E."/>
            <person name="Goodrich-Blair H."/>
            <person name="Stock S.P."/>
            <person name="Adams B.J."/>
            <person name="Sternberg P.W."/>
            <person name="Mortazavi A."/>
        </authorList>
    </citation>
    <scope>NUCLEOTIDE SEQUENCE [LARGE SCALE GENOMIC DNA]</scope>
    <source>
        <strain evidence="2 3">ALL</strain>
    </source>
</reference>
<sequence length="190" mass="21717">MRASNVKSCIRCTVNQIYYYMNATVISLLIIVDKKGNFYAIMSYKETEKSKNISLTGTEYLAAFLYTSTSSLETEEIVDVIKSKFADRLGTMKKTSFVVVDNIPKQTVVYNGPFQAYFNFFSFAFEGLWEEGFFGAKKKITNIEASDVGTTPFWDAKHTTYLKLVTDKYGSRPPRQRSKSKKSIQRTIEN</sequence>
<keyword evidence="3" id="KW-1185">Reference proteome</keyword>
<dbReference type="EMBL" id="AZBU02000007">
    <property type="protein sequence ID" value="TKR69084.1"/>
    <property type="molecule type" value="Genomic_DNA"/>
</dbReference>
<feature type="region of interest" description="Disordered" evidence="1">
    <location>
        <begin position="169"/>
        <end position="190"/>
    </location>
</feature>